<accession>A0AAD8NSD3</accession>
<dbReference type="AlphaFoldDB" id="A0AAD8NSD3"/>
<proteinExistence type="predicted"/>
<evidence type="ECO:0000313" key="1">
    <source>
        <dbReference type="EMBL" id="KAK1426480.1"/>
    </source>
</evidence>
<reference evidence="1" key="1">
    <citation type="journal article" date="2023" name="bioRxiv">
        <title>Improved chromosome-level genome assembly for marigold (Tagetes erecta).</title>
        <authorList>
            <person name="Jiang F."/>
            <person name="Yuan L."/>
            <person name="Wang S."/>
            <person name="Wang H."/>
            <person name="Xu D."/>
            <person name="Wang A."/>
            <person name="Fan W."/>
        </authorList>
    </citation>
    <scope>NUCLEOTIDE SEQUENCE</scope>
    <source>
        <strain evidence="1">WSJ</strain>
        <tissue evidence="1">Leaf</tissue>
    </source>
</reference>
<gene>
    <name evidence="1" type="ORF">QVD17_15154</name>
</gene>
<dbReference type="PANTHER" id="PTHR36806">
    <property type="entry name" value="ADENINE PHOSPHORIBOSYLTRANSFERASE"/>
    <property type="match status" value="1"/>
</dbReference>
<name>A0AAD8NSD3_TARER</name>
<dbReference type="Proteomes" id="UP001229421">
    <property type="component" value="Unassembled WGS sequence"/>
</dbReference>
<dbReference type="EMBL" id="JAUHHV010000004">
    <property type="protein sequence ID" value="KAK1426480.1"/>
    <property type="molecule type" value="Genomic_DNA"/>
</dbReference>
<evidence type="ECO:0000313" key="2">
    <source>
        <dbReference type="Proteomes" id="UP001229421"/>
    </source>
</evidence>
<protein>
    <submittedName>
        <fullName evidence="1">Uncharacterized protein</fullName>
    </submittedName>
</protein>
<sequence>MYNHHILLAFRSGCFSKTNITIYNLNLYVLFPVNTANPMATGALKPSPAILHLFTFILLTSLPSSSSIPIPTPSSFHSLFSLSHSLLTRVSNLRAARGDISGSIRAKTIADNIQKHTRGFSFYGVMWSVGWDYFKNYAWRDVRSASFDMMNAVGDMNELIKGLSELTRLESDVDRVEWIRRNYGAVFNVAKSLVNRLLKVFTQSGPLKDAVEMVKIEIVDGGLLQDCLELGSGDLKGLIQILKDVTLQYTSSSSSKTEL</sequence>
<organism evidence="1 2">
    <name type="scientific">Tagetes erecta</name>
    <name type="common">African marigold</name>
    <dbReference type="NCBI Taxonomy" id="13708"/>
    <lineage>
        <taxon>Eukaryota</taxon>
        <taxon>Viridiplantae</taxon>
        <taxon>Streptophyta</taxon>
        <taxon>Embryophyta</taxon>
        <taxon>Tracheophyta</taxon>
        <taxon>Spermatophyta</taxon>
        <taxon>Magnoliopsida</taxon>
        <taxon>eudicotyledons</taxon>
        <taxon>Gunneridae</taxon>
        <taxon>Pentapetalae</taxon>
        <taxon>asterids</taxon>
        <taxon>campanulids</taxon>
        <taxon>Asterales</taxon>
        <taxon>Asteraceae</taxon>
        <taxon>Asteroideae</taxon>
        <taxon>Heliantheae alliance</taxon>
        <taxon>Tageteae</taxon>
        <taxon>Tagetes</taxon>
    </lineage>
</organism>
<keyword evidence="2" id="KW-1185">Reference proteome</keyword>
<comment type="caution">
    <text evidence="1">The sequence shown here is derived from an EMBL/GenBank/DDBJ whole genome shotgun (WGS) entry which is preliminary data.</text>
</comment>